<evidence type="ECO:0000313" key="2">
    <source>
        <dbReference type="EMBL" id="AKK06102.1"/>
    </source>
</evidence>
<dbReference type="Proteomes" id="UP000035199">
    <property type="component" value="Chromosome"/>
</dbReference>
<feature type="compositionally biased region" description="Basic and acidic residues" evidence="1">
    <location>
        <begin position="1"/>
        <end position="13"/>
    </location>
</feature>
<organism evidence="2 3">
    <name type="scientific">Corynebacterium mustelae</name>
    <dbReference type="NCBI Taxonomy" id="571915"/>
    <lineage>
        <taxon>Bacteria</taxon>
        <taxon>Bacillati</taxon>
        <taxon>Actinomycetota</taxon>
        <taxon>Actinomycetes</taxon>
        <taxon>Mycobacteriales</taxon>
        <taxon>Corynebacteriaceae</taxon>
        <taxon>Corynebacterium</taxon>
    </lineage>
</organism>
<protein>
    <submittedName>
        <fullName evidence="2">Putative DUF4193 family protein</fullName>
    </submittedName>
</protein>
<dbReference type="InterPro" id="IPR025242">
    <property type="entry name" value="DUF4193"/>
</dbReference>
<dbReference type="STRING" id="571915.CMUST_08925"/>
<dbReference type="RefSeq" id="WP_047262198.1">
    <property type="nucleotide sequence ID" value="NZ_CP011542.1"/>
</dbReference>
<dbReference type="KEGG" id="cmv:CMUST_08925"/>
<accession>A0A0G3H4P2</accession>
<dbReference type="EMBL" id="CP011542">
    <property type="protein sequence ID" value="AKK06102.1"/>
    <property type="molecule type" value="Genomic_DNA"/>
</dbReference>
<dbReference type="Pfam" id="PF13834">
    <property type="entry name" value="DUF4193"/>
    <property type="match status" value="1"/>
</dbReference>
<sequence length="97" mass="10685">MATDYDAPRRRAEDDIETDSLEGLKAAENVSSGIDDDGEIVEPFDLPSVDLTGEELNVTVIPRRSNEFTCSSCYLVQNNSRIDHTEEDGSIICKDCA</sequence>
<proteinExistence type="predicted"/>
<dbReference type="OrthoDB" id="4732434at2"/>
<reference evidence="2 3" key="1">
    <citation type="journal article" date="2015" name="Genome Announc.">
        <title>Complete Genome Sequence of the Type Strain Corynebacterium mustelae DSM 45274, Isolated from Various Tissues of a Male Ferret with Lethal Sepsis.</title>
        <authorList>
            <person name="Ruckert C."/>
            <person name="Eimer J."/>
            <person name="Winkler A."/>
            <person name="Tauch A."/>
        </authorList>
    </citation>
    <scope>NUCLEOTIDE SEQUENCE [LARGE SCALE GENOMIC DNA]</scope>
    <source>
        <strain evidence="2 3">DSM 45274</strain>
    </source>
</reference>
<dbReference type="AlphaFoldDB" id="A0A0G3H4P2"/>
<gene>
    <name evidence="2" type="ORF">CMUST_08925</name>
</gene>
<name>A0A0G3H4P2_9CORY</name>
<keyword evidence="3" id="KW-1185">Reference proteome</keyword>
<evidence type="ECO:0000313" key="3">
    <source>
        <dbReference type="Proteomes" id="UP000035199"/>
    </source>
</evidence>
<evidence type="ECO:0000256" key="1">
    <source>
        <dbReference type="SAM" id="MobiDB-lite"/>
    </source>
</evidence>
<dbReference type="PATRIC" id="fig|571915.4.peg.1889"/>
<feature type="region of interest" description="Disordered" evidence="1">
    <location>
        <begin position="1"/>
        <end position="39"/>
    </location>
</feature>
<reference evidence="3" key="2">
    <citation type="submission" date="2015-05" db="EMBL/GenBank/DDBJ databases">
        <title>Complete genome sequence of Corynebacterium mustelae DSM 45274, isolated from various tissues of a male ferret with lethal sepsis.</title>
        <authorList>
            <person name="Ruckert C."/>
            <person name="Albersmeier A."/>
            <person name="Winkler A."/>
            <person name="Tauch A."/>
        </authorList>
    </citation>
    <scope>NUCLEOTIDE SEQUENCE [LARGE SCALE GENOMIC DNA]</scope>
    <source>
        <strain evidence="3">DSM 45274</strain>
    </source>
</reference>